<name>A0A0B2VIP4_TOXCA</name>
<proteinExistence type="predicted"/>
<comment type="caution">
    <text evidence="2">The sequence shown here is derived from an EMBL/GenBank/DDBJ whole genome shotgun (WGS) entry which is preliminary data.</text>
</comment>
<organism evidence="2 3">
    <name type="scientific">Toxocara canis</name>
    <name type="common">Canine roundworm</name>
    <dbReference type="NCBI Taxonomy" id="6265"/>
    <lineage>
        <taxon>Eukaryota</taxon>
        <taxon>Metazoa</taxon>
        <taxon>Ecdysozoa</taxon>
        <taxon>Nematoda</taxon>
        <taxon>Chromadorea</taxon>
        <taxon>Rhabditida</taxon>
        <taxon>Spirurina</taxon>
        <taxon>Ascaridomorpha</taxon>
        <taxon>Ascaridoidea</taxon>
        <taxon>Toxocaridae</taxon>
        <taxon>Toxocara</taxon>
    </lineage>
</organism>
<feature type="transmembrane region" description="Helical" evidence="1">
    <location>
        <begin position="6"/>
        <end position="26"/>
    </location>
</feature>
<protein>
    <submittedName>
        <fullName evidence="2">Uncharacterized protein</fullName>
    </submittedName>
</protein>
<evidence type="ECO:0000313" key="2">
    <source>
        <dbReference type="EMBL" id="KHN81307.1"/>
    </source>
</evidence>
<gene>
    <name evidence="2" type="ORF">Tcan_08509</name>
</gene>
<dbReference type="Proteomes" id="UP000031036">
    <property type="component" value="Unassembled WGS sequence"/>
</dbReference>
<dbReference type="AlphaFoldDB" id="A0A0B2VIP4"/>
<keyword evidence="1" id="KW-0812">Transmembrane</keyword>
<evidence type="ECO:0000313" key="3">
    <source>
        <dbReference type="Proteomes" id="UP000031036"/>
    </source>
</evidence>
<sequence>MVAVFILGTCVAVSAILLIVLALYCLMQCWRQRARSASDKCLTKYSELPLGNACRLPIIKINGASSCSMVNDCKNFRHD</sequence>
<dbReference type="EMBL" id="JPKZ01001543">
    <property type="protein sequence ID" value="KHN81307.1"/>
    <property type="molecule type" value="Genomic_DNA"/>
</dbReference>
<reference evidence="2 3" key="1">
    <citation type="submission" date="2014-11" db="EMBL/GenBank/DDBJ databases">
        <title>Genetic blueprint of the zoonotic pathogen Toxocara canis.</title>
        <authorList>
            <person name="Zhu X.-Q."/>
            <person name="Korhonen P.K."/>
            <person name="Cai H."/>
            <person name="Young N.D."/>
            <person name="Nejsum P."/>
            <person name="von Samson-Himmelstjerna G."/>
            <person name="Boag P.R."/>
            <person name="Tan P."/>
            <person name="Li Q."/>
            <person name="Min J."/>
            <person name="Yang Y."/>
            <person name="Wang X."/>
            <person name="Fang X."/>
            <person name="Hall R.S."/>
            <person name="Hofmann A."/>
            <person name="Sternberg P.W."/>
            <person name="Jex A.R."/>
            <person name="Gasser R.B."/>
        </authorList>
    </citation>
    <scope>NUCLEOTIDE SEQUENCE [LARGE SCALE GENOMIC DNA]</scope>
    <source>
        <strain evidence="2">PN_DK_2014</strain>
    </source>
</reference>
<accession>A0A0B2VIP4</accession>
<keyword evidence="1" id="KW-1133">Transmembrane helix</keyword>
<keyword evidence="1" id="KW-0472">Membrane</keyword>
<dbReference type="OrthoDB" id="10564004at2759"/>
<evidence type="ECO:0000256" key="1">
    <source>
        <dbReference type="SAM" id="Phobius"/>
    </source>
</evidence>
<keyword evidence="3" id="KW-1185">Reference proteome</keyword>